<sequence length="270" mass="32044">MRKLIYCKVKNGVYSLDSLNEKIQLPKKKKYMMLHQNFLVMYDDISTFKYKDQVLATYREMLQVAPSNPTLIYNLSALLTKCITFEWNEAQIKEVEKNISLLRSKRFNKSLVDKLILNRWLILSIIAYQKADFVKSDNYNHKIYSYYKNLEFNQDDKVRLAQHFVNYSLVTWATEILYDGIFTSDTSEDLLFYYINLTIVNDDEVEKASYKALMKKAIGMNRRRFCQLFNSYYGLNSGITFQLLDHPILKNFYCEECFEYIQEDNILGNG</sequence>
<keyword evidence="2" id="KW-1185">Reference proteome</keyword>
<reference evidence="1 2" key="1">
    <citation type="submission" date="2020-04" db="EMBL/GenBank/DDBJ databases">
        <title>Flammeovirga sp. SR4, a novel species isolated from seawater.</title>
        <authorList>
            <person name="Wang X."/>
        </authorList>
    </citation>
    <scope>NUCLEOTIDE SEQUENCE [LARGE SCALE GENOMIC DNA]</scope>
    <source>
        <strain evidence="1 2">ATCC 23126</strain>
    </source>
</reference>
<dbReference type="Proteomes" id="UP000576082">
    <property type="component" value="Unassembled WGS sequence"/>
</dbReference>
<dbReference type="EMBL" id="JABANE010000005">
    <property type="protein sequence ID" value="NME66939.1"/>
    <property type="molecule type" value="Genomic_DNA"/>
</dbReference>
<organism evidence="1 2">
    <name type="scientific">Flammeovirga aprica JL-4</name>
    <dbReference type="NCBI Taxonomy" id="694437"/>
    <lineage>
        <taxon>Bacteria</taxon>
        <taxon>Pseudomonadati</taxon>
        <taxon>Bacteroidota</taxon>
        <taxon>Cytophagia</taxon>
        <taxon>Cytophagales</taxon>
        <taxon>Flammeovirgaceae</taxon>
        <taxon>Flammeovirga</taxon>
    </lineage>
</organism>
<accession>A0A7X9NZT6</accession>
<comment type="caution">
    <text evidence="1">The sequence shown here is derived from an EMBL/GenBank/DDBJ whole genome shotgun (WGS) entry which is preliminary data.</text>
</comment>
<gene>
    <name evidence="1" type="ORF">HHU12_03075</name>
</gene>
<evidence type="ECO:0000313" key="1">
    <source>
        <dbReference type="EMBL" id="NME66939.1"/>
    </source>
</evidence>
<proteinExistence type="predicted"/>
<evidence type="ECO:0000313" key="2">
    <source>
        <dbReference type="Proteomes" id="UP000576082"/>
    </source>
</evidence>
<name>A0A7X9NZT6_9BACT</name>
<dbReference type="AlphaFoldDB" id="A0A7X9NZT6"/>
<dbReference type="RefSeq" id="WP_205959762.1">
    <property type="nucleotide sequence ID" value="NZ_JABANE010000005.1"/>
</dbReference>
<protein>
    <submittedName>
        <fullName evidence="1">Uncharacterized protein</fullName>
    </submittedName>
</protein>